<evidence type="ECO:0000313" key="1">
    <source>
        <dbReference type="EMBL" id="PIR98214.1"/>
    </source>
</evidence>
<sequence>MKSIYILGLVATAFLIFWFLRGDWLPKAQYKKATIVVSGQEFRVDVANTAIQQAKGLGGEDALAQNEGMLFVFDSPTNRKFWMKDMLIPIDIIWIKDNQVVGVEHRVDPEINVPLYKKKRYPSPQRVNYVLEIASGRASALGIKKGTDVSIRFE</sequence>
<evidence type="ECO:0008006" key="3">
    <source>
        <dbReference type="Google" id="ProtNLM"/>
    </source>
</evidence>
<dbReference type="Gene3D" id="2.60.120.1140">
    <property type="entry name" value="Protein of unknown function DUF192"/>
    <property type="match status" value="1"/>
</dbReference>
<name>A0A2H0VGH5_9BACT</name>
<dbReference type="AlphaFoldDB" id="A0A2H0VGH5"/>
<dbReference type="InterPro" id="IPR038695">
    <property type="entry name" value="Saro_0823-like_sf"/>
</dbReference>
<dbReference type="PANTHER" id="PTHR37953">
    <property type="entry name" value="UPF0127 PROTEIN MJ1496"/>
    <property type="match status" value="1"/>
</dbReference>
<reference evidence="2" key="1">
    <citation type="submission" date="2017-09" db="EMBL/GenBank/DDBJ databases">
        <title>Depth-based differentiation of microbial function through sediment-hosted aquifers and enrichment of novel symbionts in the deep terrestrial subsurface.</title>
        <authorList>
            <person name="Probst A.J."/>
            <person name="Ladd B."/>
            <person name="Jarett J.K."/>
            <person name="Geller-Mcgrath D.E."/>
            <person name="Sieber C.M.K."/>
            <person name="Emerson J.B."/>
            <person name="Anantharaman K."/>
            <person name="Thomas B.C."/>
            <person name="Malmstrom R."/>
            <person name="Stieglmeier M."/>
            <person name="Klingl A."/>
            <person name="Woyke T."/>
            <person name="Ryan C.M."/>
            <person name="Banfield J.F."/>
        </authorList>
    </citation>
    <scope>NUCLEOTIDE SEQUENCE [LARGE SCALE GENOMIC DNA]</scope>
</reference>
<accession>A0A2H0VGH5</accession>
<proteinExistence type="predicted"/>
<comment type="caution">
    <text evidence="1">The sequence shown here is derived from an EMBL/GenBank/DDBJ whole genome shotgun (WGS) entry which is preliminary data.</text>
</comment>
<protein>
    <recommendedName>
        <fullName evidence="3">DUF192 domain-containing protein</fullName>
    </recommendedName>
</protein>
<dbReference type="Proteomes" id="UP000231466">
    <property type="component" value="Unassembled WGS sequence"/>
</dbReference>
<dbReference type="PANTHER" id="PTHR37953:SF1">
    <property type="entry name" value="UPF0127 PROTEIN MJ1496"/>
    <property type="match status" value="1"/>
</dbReference>
<dbReference type="InterPro" id="IPR003795">
    <property type="entry name" value="DUF192"/>
</dbReference>
<gene>
    <name evidence="1" type="ORF">COT89_00680</name>
</gene>
<evidence type="ECO:0000313" key="2">
    <source>
        <dbReference type="Proteomes" id="UP000231466"/>
    </source>
</evidence>
<organism evidence="1 2">
    <name type="scientific">Candidatus Colwellbacteria bacterium CG10_big_fil_rev_8_21_14_0_10_42_22</name>
    <dbReference type="NCBI Taxonomy" id="1974540"/>
    <lineage>
        <taxon>Bacteria</taxon>
        <taxon>Candidatus Colwelliibacteriota</taxon>
    </lineage>
</organism>
<dbReference type="Pfam" id="PF02643">
    <property type="entry name" value="DUF192"/>
    <property type="match status" value="1"/>
</dbReference>
<dbReference type="EMBL" id="PFAH01000002">
    <property type="protein sequence ID" value="PIR98214.1"/>
    <property type="molecule type" value="Genomic_DNA"/>
</dbReference>